<gene>
    <name evidence="1" type="ORF">KDX31_11535</name>
</gene>
<sequence length="119" mass="13496">MNRVESLSEIISFGECREQAYSCLMEGSPEHAYEKVIVTKQQLIEVLNRYVVGDICIDDLEEWAMFVECRDDIDHSAIEDYIYALSNPSLMGEIDKDKIVQMAQLLITTEKGVSLAFPG</sequence>
<dbReference type="EMBL" id="CP073344">
    <property type="protein sequence ID" value="UTW01992.1"/>
    <property type="molecule type" value="Genomic_DNA"/>
</dbReference>
<evidence type="ECO:0008006" key="3">
    <source>
        <dbReference type="Google" id="ProtNLM"/>
    </source>
</evidence>
<dbReference type="Proteomes" id="UP001059950">
    <property type="component" value="Chromosome"/>
</dbReference>
<keyword evidence="2" id="KW-1185">Reference proteome</keyword>
<accession>A0ABY5GPU2</accession>
<evidence type="ECO:0000313" key="1">
    <source>
        <dbReference type="EMBL" id="UTW01992.1"/>
    </source>
</evidence>
<proteinExistence type="predicted"/>
<protein>
    <recommendedName>
        <fullName evidence="3">MafI family immunity protein</fullName>
    </recommendedName>
</protein>
<evidence type="ECO:0000313" key="2">
    <source>
        <dbReference type="Proteomes" id="UP001059950"/>
    </source>
</evidence>
<organism evidence="1 2">
    <name type="scientific">Amphritea atlantica</name>
    <dbReference type="NCBI Taxonomy" id="355243"/>
    <lineage>
        <taxon>Bacteria</taxon>
        <taxon>Pseudomonadati</taxon>
        <taxon>Pseudomonadota</taxon>
        <taxon>Gammaproteobacteria</taxon>
        <taxon>Oceanospirillales</taxon>
        <taxon>Oceanospirillaceae</taxon>
        <taxon>Amphritea</taxon>
    </lineage>
</organism>
<reference evidence="1" key="1">
    <citation type="submission" date="2021-04" db="EMBL/GenBank/DDBJ databases">
        <title>Oceanospirillales bacteria with DddD are important DMSP degraders in coastal seawater.</title>
        <authorList>
            <person name="Liu J."/>
        </authorList>
    </citation>
    <scope>NUCLEOTIDE SEQUENCE</scope>
    <source>
        <strain evidence="1">GY6</strain>
    </source>
</reference>
<name>A0ABY5GPU2_9GAMM</name>